<gene>
    <name evidence="1" type="ORF">J108_21220</name>
</gene>
<dbReference type="Proteomes" id="UP000014969">
    <property type="component" value="Unassembled WGS sequence"/>
</dbReference>
<dbReference type="AlphaFoldDB" id="A0A829HRV7"/>
<protein>
    <submittedName>
        <fullName evidence="1">Uncharacterized protein</fullName>
    </submittedName>
</protein>
<name>A0A829HRV7_9MYCO</name>
<dbReference type="EMBL" id="ATFQ01000031">
    <property type="protein sequence ID" value="EPQ21556.1"/>
    <property type="molecule type" value="Genomic_DNA"/>
</dbReference>
<organism evidence="1 2">
    <name type="scientific">Mycobacteroides abscessus subsp. bolletii CRM-0020</name>
    <dbReference type="NCBI Taxonomy" id="1306401"/>
    <lineage>
        <taxon>Bacteria</taxon>
        <taxon>Bacillati</taxon>
        <taxon>Actinomycetota</taxon>
        <taxon>Actinomycetes</taxon>
        <taxon>Mycobacteriales</taxon>
        <taxon>Mycobacteriaceae</taxon>
        <taxon>Mycobacteroides</taxon>
        <taxon>Mycobacteroides abscessus</taxon>
    </lineage>
</organism>
<proteinExistence type="predicted"/>
<evidence type="ECO:0000313" key="1">
    <source>
        <dbReference type="EMBL" id="EPQ21556.1"/>
    </source>
</evidence>
<accession>A0A829HRV7</accession>
<comment type="caution">
    <text evidence="1">The sequence shown here is derived from an EMBL/GenBank/DDBJ whole genome shotgun (WGS) entry which is preliminary data.</text>
</comment>
<sequence>MAGWTISLLSMSTESTGSMNALCVIWPRLASVPIRWMTLPMAPRRFLRQFLFLSTGCLIWRNVYLDPNQITGIAQLFVPD</sequence>
<evidence type="ECO:0000313" key="2">
    <source>
        <dbReference type="Proteomes" id="UP000014969"/>
    </source>
</evidence>
<reference evidence="1 2" key="1">
    <citation type="journal article" date="2013" name="Genome Announc.">
        <title>Genome Sequence of an Epidemic Isolate of Mycobacterium abscessus subsp. bolletii from Rio de Janeiro, Brazil.</title>
        <authorList>
            <person name="Davidson R.M."/>
            <person name="Reynolds P.R."/>
            <person name="Farias-Hesson E."/>
            <person name="Duarte R.S."/>
            <person name="Jackson M."/>
            <person name="Strong M."/>
        </authorList>
    </citation>
    <scope>NUCLEOTIDE SEQUENCE [LARGE SCALE GENOMIC DNA]</scope>
    <source>
        <strain evidence="1 2">CRM-0020</strain>
    </source>
</reference>